<keyword evidence="3 4" id="KW-0408">Iron</keyword>
<dbReference type="PANTHER" id="PTHR35008">
    <property type="entry name" value="BLL4482 PROTEIN-RELATED"/>
    <property type="match status" value="1"/>
</dbReference>
<feature type="transmembrane region" description="Helical" evidence="5">
    <location>
        <begin position="20"/>
        <end position="38"/>
    </location>
</feature>
<evidence type="ECO:0000313" key="7">
    <source>
        <dbReference type="EMBL" id="SHF78646.1"/>
    </source>
</evidence>
<evidence type="ECO:0000256" key="2">
    <source>
        <dbReference type="ARBA" id="ARBA00022723"/>
    </source>
</evidence>
<dbReference type="InterPro" id="IPR051459">
    <property type="entry name" value="Cytochrome_c-type_DH"/>
</dbReference>
<keyword evidence="5" id="KW-0812">Transmembrane</keyword>
<feature type="domain" description="Cytochrome c" evidence="6">
    <location>
        <begin position="213"/>
        <end position="303"/>
    </location>
</feature>
<keyword evidence="2 4" id="KW-0479">Metal-binding</keyword>
<keyword evidence="5" id="KW-1133">Transmembrane helix</keyword>
<dbReference type="GO" id="GO:0046872">
    <property type="term" value="F:metal ion binding"/>
    <property type="evidence" value="ECO:0007669"/>
    <property type="project" value="UniProtKB-KW"/>
</dbReference>
<dbReference type="PANTHER" id="PTHR35008:SF9">
    <property type="entry name" value="CYTOCHROME C DOMAIN-CONTAINING PROTEIN"/>
    <property type="match status" value="1"/>
</dbReference>
<evidence type="ECO:0000256" key="4">
    <source>
        <dbReference type="PROSITE-ProRule" id="PRU00433"/>
    </source>
</evidence>
<organism evidence="7 8">
    <name type="scientific">Pedobacter caeni</name>
    <dbReference type="NCBI Taxonomy" id="288992"/>
    <lineage>
        <taxon>Bacteria</taxon>
        <taxon>Pseudomonadati</taxon>
        <taxon>Bacteroidota</taxon>
        <taxon>Sphingobacteriia</taxon>
        <taxon>Sphingobacteriales</taxon>
        <taxon>Sphingobacteriaceae</taxon>
        <taxon>Pedobacter</taxon>
    </lineage>
</organism>
<dbReference type="PROSITE" id="PS51007">
    <property type="entry name" value="CYTC"/>
    <property type="match status" value="1"/>
</dbReference>
<dbReference type="SUPFAM" id="SSF46626">
    <property type="entry name" value="Cytochrome c"/>
    <property type="match status" value="2"/>
</dbReference>
<accession>A0A1M5EHL2</accession>
<dbReference type="RefSeq" id="WP_073232723.1">
    <property type="nucleotide sequence ID" value="NZ_FQUQ01000003.1"/>
</dbReference>
<dbReference type="InterPro" id="IPR009056">
    <property type="entry name" value="Cyt_c-like_dom"/>
</dbReference>
<keyword evidence="1 4" id="KW-0349">Heme</keyword>
<evidence type="ECO:0000259" key="6">
    <source>
        <dbReference type="PROSITE" id="PS51007"/>
    </source>
</evidence>
<evidence type="ECO:0000256" key="3">
    <source>
        <dbReference type="ARBA" id="ARBA00023004"/>
    </source>
</evidence>
<keyword evidence="8" id="KW-1185">Reference proteome</keyword>
<evidence type="ECO:0000256" key="1">
    <source>
        <dbReference type="ARBA" id="ARBA00022617"/>
    </source>
</evidence>
<keyword evidence="5" id="KW-0472">Membrane</keyword>
<dbReference type="Gene3D" id="1.10.760.10">
    <property type="entry name" value="Cytochrome c-like domain"/>
    <property type="match status" value="2"/>
</dbReference>
<dbReference type="EMBL" id="FQUQ01000003">
    <property type="protein sequence ID" value="SHF78646.1"/>
    <property type="molecule type" value="Genomic_DNA"/>
</dbReference>
<protein>
    <submittedName>
        <fullName evidence="7">Cytochrome c</fullName>
    </submittedName>
</protein>
<evidence type="ECO:0000313" key="8">
    <source>
        <dbReference type="Proteomes" id="UP000184287"/>
    </source>
</evidence>
<dbReference type="GO" id="GO:0009055">
    <property type="term" value="F:electron transfer activity"/>
    <property type="evidence" value="ECO:0007669"/>
    <property type="project" value="InterPro"/>
</dbReference>
<proteinExistence type="predicted"/>
<dbReference type="Pfam" id="PF21342">
    <property type="entry name" value="SoxA-TsdA_cyt-c"/>
    <property type="match status" value="1"/>
</dbReference>
<dbReference type="AlphaFoldDB" id="A0A1M5EHL2"/>
<dbReference type="GO" id="GO:0020037">
    <property type="term" value="F:heme binding"/>
    <property type="evidence" value="ECO:0007669"/>
    <property type="project" value="InterPro"/>
</dbReference>
<dbReference type="Pfam" id="PF00034">
    <property type="entry name" value="Cytochrom_C"/>
    <property type="match status" value="1"/>
</dbReference>
<sequence length="349" mass="38648">MNRAKDNSQRAMIQLSKSLVGVSLLFVICATFCMIFLLKENNAIDTETDESVNVEHRTGKKPEKGEAAKAGWVAPDSLTLPAGTPGAEIKYGRELIVHTAAYFGPKGKIRRLTNGMNCQNCHSEAGTKIWALNYSAVASTYPQFKARSNKVVSIASRINGCFERSLNGKKLDTASREMEAMIAYMKWLGKDVKKGHKPEKNAVEKLPYLDRAASPVKGRLVYQNLCKSCHGENGAGQLNEKGTEYTFPPLWGADSYNDGAGLYRLSNFAGFVKNNMPLGTSYEHPALSNEEAWDVAAFVNSQPRPHKDQSADWKDLAKKPIDFPFGPYKDRFSETQHKYGPFKPIANAQ</sequence>
<dbReference type="STRING" id="288992.SAMN04488522_103653"/>
<reference evidence="8" key="1">
    <citation type="submission" date="2016-11" db="EMBL/GenBank/DDBJ databases">
        <authorList>
            <person name="Varghese N."/>
            <person name="Submissions S."/>
        </authorList>
    </citation>
    <scope>NUCLEOTIDE SEQUENCE [LARGE SCALE GENOMIC DNA]</scope>
    <source>
        <strain evidence="8">DSM 16990</strain>
    </source>
</reference>
<gene>
    <name evidence="7" type="ORF">SAMN04488522_103653</name>
</gene>
<dbReference type="InterPro" id="IPR036909">
    <property type="entry name" value="Cyt_c-like_dom_sf"/>
</dbReference>
<evidence type="ECO:0000256" key="5">
    <source>
        <dbReference type="SAM" id="Phobius"/>
    </source>
</evidence>
<dbReference type="Proteomes" id="UP000184287">
    <property type="component" value="Unassembled WGS sequence"/>
</dbReference>
<name>A0A1M5EHL2_9SPHI</name>